<dbReference type="EMBL" id="PJRQ01000009">
    <property type="protein sequence ID" value="PLR18574.1"/>
    <property type="molecule type" value="Genomic_DNA"/>
</dbReference>
<dbReference type="Proteomes" id="UP000281192">
    <property type="component" value="Chromosome"/>
</dbReference>
<evidence type="ECO:0000313" key="1">
    <source>
        <dbReference type="EMBL" id="AYV47264.1"/>
    </source>
</evidence>
<dbReference type="Pfam" id="PF09965">
    <property type="entry name" value="DUF2199"/>
    <property type="match status" value="1"/>
</dbReference>
<evidence type="ECO:0000313" key="2">
    <source>
        <dbReference type="EMBL" id="PLR18574.1"/>
    </source>
</evidence>
<dbReference type="AlphaFoldDB" id="A0A2N5CXP2"/>
<keyword evidence="4" id="KW-1185">Reference proteome</keyword>
<reference evidence="1 4" key="2">
    <citation type="submission" date="2018-01" db="EMBL/GenBank/DDBJ databases">
        <title>Complete genome sequence of Caulobacter flavus RHGG3.</title>
        <authorList>
            <person name="Yang E."/>
        </authorList>
    </citation>
    <scope>NUCLEOTIDE SEQUENCE [LARGE SCALE GENOMIC DNA]</scope>
    <source>
        <strain evidence="1 4">RHGG3</strain>
    </source>
</reference>
<evidence type="ECO:0000313" key="4">
    <source>
        <dbReference type="Proteomes" id="UP000281192"/>
    </source>
</evidence>
<dbReference type="Proteomes" id="UP000234483">
    <property type="component" value="Unassembled WGS sequence"/>
</dbReference>
<dbReference type="EMBL" id="CP026100">
    <property type="protein sequence ID" value="AYV47264.1"/>
    <property type="molecule type" value="Genomic_DNA"/>
</dbReference>
<name>A0A2N5CXP2_9CAUL</name>
<protein>
    <submittedName>
        <fullName evidence="2">DUF2199 domain-containing protein</fullName>
    </submittedName>
</protein>
<gene>
    <name evidence="1" type="ORF">C1707_13890</name>
    <name evidence="2" type="ORF">CFHF_05015</name>
</gene>
<evidence type="ECO:0000313" key="3">
    <source>
        <dbReference type="Proteomes" id="UP000234483"/>
    </source>
</evidence>
<dbReference type="OrthoDB" id="4404538at2"/>
<dbReference type="InterPro" id="IPR018697">
    <property type="entry name" value="DUF2199"/>
</dbReference>
<accession>A0A2N5CXP2</accession>
<proteinExistence type="predicted"/>
<organism evidence="2 3">
    <name type="scientific">Caulobacter flavus</name>
    <dbReference type="NCBI Taxonomy" id="1679497"/>
    <lineage>
        <taxon>Bacteria</taxon>
        <taxon>Pseudomonadati</taxon>
        <taxon>Pseudomonadota</taxon>
        <taxon>Alphaproteobacteria</taxon>
        <taxon>Caulobacterales</taxon>
        <taxon>Caulobacteraceae</taxon>
        <taxon>Caulobacter</taxon>
    </lineage>
</organism>
<reference evidence="2 3" key="1">
    <citation type="submission" date="2017-12" db="EMBL/GenBank/DDBJ databases">
        <title>The genome sequence of Caulobacter flavus CGMCC1 15093.</title>
        <authorList>
            <person name="Gao J."/>
            <person name="Mao X."/>
            <person name="Sun J."/>
        </authorList>
    </citation>
    <scope>NUCLEOTIDE SEQUENCE [LARGE SCALE GENOMIC DNA]</scope>
    <source>
        <strain evidence="2 3">CGMCC1 15093</strain>
    </source>
</reference>
<dbReference type="KEGG" id="cfh:C1707_13890"/>
<sequence>MTNPVRRFLDRLTGRRAESAASWTCPTCGERHDELPAATAHAPLVWDQASPWERADDFDLTSDTCIWKGEHYFIRGVLELPLTDREGVFSFGVWTSLSRESFARYLPTFEAENEADRVELPPMFGWFSNSLPGFPETLNLRCDVHARTGGLRPLIELHAADHPLAVAQREGIPFNQAVEYVHAHLAPEHLRRR</sequence>
<dbReference type="RefSeq" id="WP_101711929.1">
    <property type="nucleotide sequence ID" value="NZ_CP026100.1"/>
</dbReference>